<accession>A0ABS0PPR3</accession>
<protein>
    <recommendedName>
        <fullName evidence="3">DUF4238 domain-containing protein</fullName>
    </recommendedName>
</protein>
<organism evidence="1 2">
    <name type="scientific">Bradyrhizobium agreste</name>
    <dbReference type="NCBI Taxonomy" id="2751811"/>
    <lineage>
        <taxon>Bacteria</taxon>
        <taxon>Pseudomonadati</taxon>
        <taxon>Pseudomonadota</taxon>
        <taxon>Alphaproteobacteria</taxon>
        <taxon>Hyphomicrobiales</taxon>
        <taxon>Nitrobacteraceae</taxon>
        <taxon>Bradyrhizobium</taxon>
    </lineage>
</organism>
<reference evidence="1 2" key="1">
    <citation type="submission" date="2020-07" db="EMBL/GenBank/DDBJ databases">
        <title>Bradyrhizobium diversity isolated from nodules of indigenous legumes of Western Australia.</title>
        <authorList>
            <person name="Klepa M.S."/>
        </authorList>
    </citation>
    <scope>NUCLEOTIDE SEQUENCE [LARGE SCALE GENOMIC DNA]</scope>
    <source>
        <strain evidence="1 2">CNPSo 4010</strain>
    </source>
</reference>
<gene>
    <name evidence="1" type="ORF">HZZ13_13935</name>
</gene>
<sequence>MARGLSGLWKDREGKVTRLSWDRTTLSAPPKQFGAITNGHHIKLNGPWAGSIEPLFDDADSVLPSLAAKLEGLSYVAGKYDAAIDKRITAHEITPDDRKLIGEGLASLLVRCPAHRHQSHLTTERFAGRTGDKIQKHDDTLIALNINQYYRQIVQSLERGGKIVLLRSGEREFVMGEGYLNTLAGYTVELWYQCLVPLTPSMAVLAFAPCRYWTNPPICTIGLNHAEVDLINEVTQVYSRDYIFYRNEAPKLIDAFTTREFRNVQYHRFDWLDAVMQAVAAYAPRRGVS</sequence>
<evidence type="ECO:0008006" key="3">
    <source>
        <dbReference type="Google" id="ProtNLM"/>
    </source>
</evidence>
<name>A0ABS0PPR3_9BRAD</name>
<proteinExistence type="predicted"/>
<dbReference type="RefSeq" id="WP_197960161.1">
    <property type="nucleotide sequence ID" value="NZ_JACCHP010000008.1"/>
</dbReference>
<evidence type="ECO:0000313" key="2">
    <source>
        <dbReference type="Proteomes" id="UP000807370"/>
    </source>
</evidence>
<dbReference type="EMBL" id="JACCHP010000008">
    <property type="protein sequence ID" value="MBH5398882.1"/>
    <property type="molecule type" value="Genomic_DNA"/>
</dbReference>
<evidence type="ECO:0000313" key="1">
    <source>
        <dbReference type="EMBL" id="MBH5398882.1"/>
    </source>
</evidence>
<dbReference type="Proteomes" id="UP000807370">
    <property type="component" value="Unassembled WGS sequence"/>
</dbReference>
<keyword evidence="2" id="KW-1185">Reference proteome</keyword>
<comment type="caution">
    <text evidence="1">The sequence shown here is derived from an EMBL/GenBank/DDBJ whole genome shotgun (WGS) entry which is preliminary data.</text>
</comment>